<keyword evidence="3" id="KW-1185">Reference proteome</keyword>
<accession>A0ABD2B8H6</accession>
<proteinExistence type="predicted"/>
<evidence type="ECO:0000313" key="2">
    <source>
        <dbReference type="EMBL" id="KAL2729036.1"/>
    </source>
</evidence>
<dbReference type="Proteomes" id="UP001607302">
    <property type="component" value="Unassembled WGS sequence"/>
</dbReference>
<dbReference type="AlphaFoldDB" id="A0ABD2B8H6"/>
<name>A0ABD2B8H6_VESSQ</name>
<feature type="compositionally biased region" description="Basic and acidic residues" evidence="1">
    <location>
        <begin position="10"/>
        <end position="29"/>
    </location>
</feature>
<comment type="caution">
    <text evidence="2">The sequence shown here is derived from an EMBL/GenBank/DDBJ whole genome shotgun (WGS) entry which is preliminary data.</text>
</comment>
<sequence length="39" mass="4508">MVMSWTRCHARQEPRRGGTRKETRGKKDYSSLGRPMGSL</sequence>
<feature type="non-terminal residue" evidence="2">
    <location>
        <position position="39"/>
    </location>
</feature>
<feature type="region of interest" description="Disordered" evidence="1">
    <location>
        <begin position="1"/>
        <end position="39"/>
    </location>
</feature>
<evidence type="ECO:0000256" key="1">
    <source>
        <dbReference type="SAM" id="MobiDB-lite"/>
    </source>
</evidence>
<reference evidence="2 3" key="1">
    <citation type="journal article" date="2024" name="Ann. Entomol. Soc. Am.">
        <title>Genomic analyses of the southern and eastern yellowjacket wasps (Hymenoptera: Vespidae) reveal evolutionary signatures of social life.</title>
        <authorList>
            <person name="Catto M.A."/>
            <person name="Caine P.B."/>
            <person name="Orr S.E."/>
            <person name="Hunt B.G."/>
            <person name="Goodisman M.A.D."/>
        </authorList>
    </citation>
    <scope>NUCLEOTIDE SEQUENCE [LARGE SCALE GENOMIC DNA]</scope>
    <source>
        <strain evidence="2">233</strain>
        <tissue evidence="2">Head and thorax</tissue>
    </source>
</reference>
<dbReference type="EMBL" id="JAUDFV010000132">
    <property type="protein sequence ID" value="KAL2729036.1"/>
    <property type="molecule type" value="Genomic_DNA"/>
</dbReference>
<evidence type="ECO:0000313" key="3">
    <source>
        <dbReference type="Proteomes" id="UP001607302"/>
    </source>
</evidence>
<protein>
    <submittedName>
        <fullName evidence="2">Uncharacterized protein</fullName>
    </submittedName>
</protein>
<gene>
    <name evidence="2" type="ORF">V1478_006668</name>
</gene>
<organism evidence="2 3">
    <name type="scientific">Vespula squamosa</name>
    <name type="common">Southern yellow jacket</name>
    <name type="synonym">Wasp</name>
    <dbReference type="NCBI Taxonomy" id="30214"/>
    <lineage>
        <taxon>Eukaryota</taxon>
        <taxon>Metazoa</taxon>
        <taxon>Ecdysozoa</taxon>
        <taxon>Arthropoda</taxon>
        <taxon>Hexapoda</taxon>
        <taxon>Insecta</taxon>
        <taxon>Pterygota</taxon>
        <taxon>Neoptera</taxon>
        <taxon>Endopterygota</taxon>
        <taxon>Hymenoptera</taxon>
        <taxon>Apocrita</taxon>
        <taxon>Aculeata</taxon>
        <taxon>Vespoidea</taxon>
        <taxon>Vespidae</taxon>
        <taxon>Vespinae</taxon>
        <taxon>Vespula</taxon>
    </lineage>
</organism>